<dbReference type="PROSITE" id="PS50943">
    <property type="entry name" value="HTH_CROC1"/>
    <property type="match status" value="1"/>
</dbReference>
<feature type="domain" description="HTH cro/C1-type" evidence="2">
    <location>
        <begin position="12"/>
        <end position="66"/>
    </location>
</feature>
<dbReference type="PANTHER" id="PTHR46797">
    <property type="entry name" value="HTH-TYPE TRANSCRIPTIONAL REGULATOR"/>
    <property type="match status" value="1"/>
</dbReference>
<dbReference type="AlphaFoldDB" id="A0A1F8HUV8"/>
<evidence type="ECO:0000256" key="1">
    <source>
        <dbReference type="ARBA" id="ARBA00023125"/>
    </source>
</evidence>
<sequence>MSSLTERFGSKVKKIRKQRNMSQFALSQKSGLDLTTINEIENGNREPMLKTVWRIANALGVEMSEMFK</sequence>
<dbReference type="Gene3D" id="1.10.260.40">
    <property type="entry name" value="lambda repressor-like DNA-binding domains"/>
    <property type="match status" value="1"/>
</dbReference>
<keyword evidence="1" id="KW-0238">DNA-binding</keyword>
<reference evidence="3 4" key="1">
    <citation type="journal article" date="2016" name="Nat. Commun.">
        <title>Thousands of microbial genomes shed light on interconnected biogeochemical processes in an aquifer system.</title>
        <authorList>
            <person name="Anantharaman K."/>
            <person name="Brown C.T."/>
            <person name="Hug L.A."/>
            <person name="Sharon I."/>
            <person name="Castelle C.J."/>
            <person name="Probst A.J."/>
            <person name="Thomas B.C."/>
            <person name="Singh A."/>
            <person name="Wilkins M.J."/>
            <person name="Karaoz U."/>
            <person name="Brodie E.L."/>
            <person name="Williams K.H."/>
            <person name="Hubbard S.S."/>
            <person name="Banfield J.F."/>
        </authorList>
    </citation>
    <scope>NUCLEOTIDE SEQUENCE [LARGE SCALE GENOMIC DNA]</scope>
</reference>
<dbReference type="InterPro" id="IPR050807">
    <property type="entry name" value="TransReg_Diox_bact_type"/>
</dbReference>
<dbReference type="Proteomes" id="UP000178043">
    <property type="component" value="Unassembled WGS sequence"/>
</dbReference>
<dbReference type="Pfam" id="PF01381">
    <property type="entry name" value="HTH_3"/>
    <property type="match status" value="1"/>
</dbReference>
<evidence type="ECO:0000313" key="3">
    <source>
        <dbReference type="EMBL" id="OGN41363.1"/>
    </source>
</evidence>
<dbReference type="GO" id="GO:0003677">
    <property type="term" value="F:DNA binding"/>
    <property type="evidence" value="ECO:0007669"/>
    <property type="project" value="UniProtKB-KW"/>
</dbReference>
<dbReference type="PANTHER" id="PTHR46797:SF1">
    <property type="entry name" value="METHYLPHOSPHONATE SYNTHASE"/>
    <property type="match status" value="1"/>
</dbReference>
<dbReference type="EMBL" id="MGLG01000017">
    <property type="protein sequence ID" value="OGN41363.1"/>
    <property type="molecule type" value="Genomic_DNA"/>
</dbReference>
<name>A0A1F8HUV8_9BACT</name>
<organism evidence="3 4">
    <name type="scientific">Candidatus Yanofskybacteria bacterium RIFOXYD1_FULL_42_10</name>
    <dbReference type="NCBI Taxonomy" id="1802718"/>
    <lineage>
        <taxon>Bacteria</taxon>
        <taxon>Candidatus Yanofskyibacteriota</taxon>
    </lineage>
</organism>
<dbReference type="SUPFAM" id="SSF47413">
    <property type="entry name" value="lambda repressor-like DNA-binding domains"/>
    <property type="match status" value="1"/>
</dbReference>
<dbReference type="InterPro" id="IPR001387">
    <property type="entry name" value="Cro/C1-type_HTH"/>
</dbReference>
<gene>
    <name evidence="3" type="ORF">A2606_01195</name>
</gene>
<evidence type="ECO:0000259" key="2">
    <source>
        <dbReference type="PROSITE" id="PS50943"/>
    </source>
</evidence>
<dbReference type="SMART" id="SM00530">
    <property type="entry name" value="HTH_XRE"/>
    <property type="match status" value="1"/>
</dbReference>
<protein>
    <recommendedName>
        <fullName evidence="2">HTH cro/C1-type domain-containing protein</fullName>
    </recommendedName>
</protein>
<accession>A0A1F8HUV8</accession>
<dbReference type="InterPro" id="IPR010982">
    <property type="entry name" value="Lambda_DNA-bd_dom_sf"/>
</dbReference>
<proteinExistence type="predicted"/>
<dbReference type="GO" id="GO:0003700">
    <property type="term" value="F:DNA-binding transcription factor activity"/>
    <property type="evidence" value="ECO:0007669"/>
    <property type="project" value="TreeGrafter"/>
</dbReference>
<dbReference type="GO" id="GO:0005829">
    <property type="term" value="C:cytosol"/>
    <property type="evidence" value="ECO:0007669"/>
    <property type="project" value="TreeGrafter"/>
</dbReference>
<evidence type="ECO:0000313" key="4">
    <source>
        <dbReference type="Proteomes" id="UP000178043"/>
    </source>
</evidence>
<comment type="caution">
    <text evidence="3">The sequence shown here is derived from an EMBL/GenBank/DDBJ whole genome shotgun (WGS) entry which is preliminary data.</text>
</comment>
<dbReference type="CDD" id="cd00093">
    <property type="entry name" value="HTH_XRE"/>
    <property type="match status" value="1"/>
</dbReference>